<evidence type="ECO:0000313" key="2">
    <source>
        <dbReference type="EMBL" id="GGZ70523.1"/>
    </source>
</evidence>
<proteinExistence type="predicted"/>
<accession>A0A918QSZ0</accession>
<feature type="compositionally biased region" description="Basic and acidic residues" evidence="1">
    <location>
        <begin position="22"/>
        <end position="38"/>
    </location>
</feature>
<reference evidence="2" key="1">
    <citation type="journal article" date="2014" name="Int. J. Syst. Evol. Microbiol.">
        <title>Complete genome sequence of Corynebacterium casei LMG S-19264T (=DSM 44701T), isolated from a smear-ripened cheese.</title>
        <authorList>
            <consortium name="US DOE Joint Genome Institute (JGI-PGF)"/>
            <person name="Walter F."/>
            <person name="Albersmeier A."/>
            <person name="Kalinowski J."/>
            <person name="Ruckert C."/>
        </authorList>
    </citation>
    <scope>NUCLEOTIDE SEQUENCE</scope>
    <source>
        <strain evidence="2">JCM 5016</strain>
    </source>
</reference>
<dbReference type="AlphaFoldDB" id="A0A918QSZ0"/>
<keyword evidence="3" id="KW-1185">Reference proteome</keyword>
<gene>
    <name evidence="2" type="ORF">GCM10010389_04970</name>
</gene>
<evidence type="ECO:0000313" key="3">
    <source>
        <dbReference type="Proteomes" id="UP000623010"/>
    </source>
</evidence>
<evidence type="ECO:0000256" key="1">
    <source>
        <dbReference type="SAM" id="MobiDB-lite"/>
    </source>
</evidence>
<dbReference type="EMBL" id="BMWH01000001">
    <property type="protein sequence ID" value="GGZ70523.1"/>
    <property type="molecule type" value="Genomic_DNA"/>
</dbReference>
<reference evidence="2" key="2">
    <citation type="submission" date="2020-09" db="EMBL/GenBank/DDBJ databases">
        <authorList>
            <person name="Sun Q."/>
            <person name="Ohkuma M."/>
        </authorList>
    </citation>
    <scope>NUCLEOTIDE SEQUENCE</scope>
    <source>
        <strain evidence="2">JCM 5016</strain>
    </source>
</reference>
<comment type="caution">
    <text evidence="2">The sequence shown here is derived from an EMBL/GenBank/DDBJ whole genome shotgun (WGS) entry which is preliminary data.</text>
</comment>
<dbReference type="Proteomes" id="UP000623010">
    <property type="component" value="Unassembled WGS sequence"/>
</dbReference>
<name>A0A918QSZ0_9ACTN</name>
<sequence length="57" mass="6131">MGKRLAPDTADTQRSASARATEVLKEHGAKPRSQDEALKSPVMTVPWVSLGLFIPLA</sequence>
<feature type="region of interest" description="Disordered" evidence="1">
    <location>
        <begin position="1"/>
        <end position="40"/>
    </location>
</feature>
<organism evidence="2 3">
    <name type="scientific">Streptomyces echinoruber</name>
    <dbReference type="NCBI Taxonomy" id="68898"/>
    <lineage>
        <taxon>Bacteria</taxon>
        <taxon>Bacillati</taxon>
        <taxon>Actinomycetota</taxon>
        <taxon>Actinomycetes</taxon>
        <taxon>Kitasatosporales</taxon>
        <taxon>Streptomycetaceae</taxon>
        <taxon>Streptomyces</taxon>
    </lineage>
</organism>
<protein>
    <submittedName>
        <fullName evidence="2">Uncharacterized protein</fullName>
    </submittedName>
</protein>